<name>A0A9D4C828_DREPO</name>
<organism evidence="1 2">
    <name type="scientific">Dreissena polymorpha</name>
    <name type="common">Zebra mussel</name>
    <name type="synonym">Mytilus polymorpha</name>
    <dbReference type="NCBI Taxonomy" id="45954"/>
    <lineage>
        <taxon>Eukaryota</taxon>
        <taxon>Metazoa</taxon>
        <taxon>Spiralia</taxon>
        <taxon>Lophotrochozoa</taxon>
        <taxon>Mollusca</taxon>
        <taxon>Bivalvia</taxon>
        <taxon>Autobranchia</taxon>
        <taxon>Heteroconchia</taxon>
        <taxon>Euheterodonta</taxon>
        <taxon>Imparidentia</taxon>
        <taxon>Neoheterodontei</taxon>
        <taxon>Myida</taxon>
        <taxon>Dreissenoidea</taxon>
        <taxon>Dreissenidae</taxon>
        <taxon>Dreissena</taxon>
    </lineage>
</organism>
<dbReference type="AlphaFoldDB" id="A0A9D4C828"/>
<sequence>MDFPLDGVGWVLPLEAVGGVFLSKGKGSYPWSVLASFPFRGEDRSFPWRGRRDLTSEGGGGVFSLVGEEVLCLVWARGVFPLERGSMGPSHRGVSLGGGVFFCWRGEVSFFPLEGWKMGLSLVGEGGVLPLEGEKGPISWRRRYLSLRGGGLSPGGGGVLLLEKWVFPLEGWRFFSIGG</sequence>
<keyword evidence="2" id="KW-1185">Reference proteome</keyword>
<dbReference type="EMBL" id="JAIWYP010000013">
    <property type="protein sequence ID" value="KAH3719187.1"/>
    <property type="molecule type" value="Genomic_DNA"/>
</dbReference>
<dbReference type="Proteomes" id="UP000828390">
    <property type="component" value="Unassembled WGS sequence"/>
</dbReference>
<reference evidence="1" key="2">
    <citation type="submission" date="2020-11" db="EMBL/GenBank/DDBJ databases">
        <authorList>
            <person name="McCartney M.A."/>
            <person name="Auch B."/>
            <person name="Kono T."/>
            <person name="Mallez S."/>
            <person name="Becker A."/>
            <person name="Gohl D.M."/>
            <person name="Silverstein K.A.T."/>
            <person name="Koren S."/>
            <person name="Bechman K.B."/>
            <person name="Herman A."/>
            <person name="Abrahante J.E."/>
            <person name="Garbe J."/>
        </authorList>
    </citation>
    <scope>NUCLEOTIDE SEQUENCE</scope>
    <source>
        <strain evidence="1">Duluth1</strain>
        <tissue evidence="1">Whole animal</tissue>
    </source>
</reference>
<evidence type="ECO:0000313" key="1">
    <source>
        <dbReference type="EMBL" id="KAH3719187.1"/>
    </source>
</evidence>
<protein>
    <submittedName>
        <fullName evidence="1">Uncharacterized protein</fullName>
    </submittedName>
</protein>
<reference evidence="1" key="1">
    <citation type="journal article" date="2019" name="bioRxiv">
        <title>The Genome of the Zebra Mussel, Dreissena polymorpha: A Resource for Invasive Species Research.</title>
        <authorList>
            <person name="McCartney M.A."/>
            <person name="Auch B."/>
            <person name="Kono T."/>
            <person name="Mallez S."/>
            <person name="Zhang Y."/>
            <person name="Obille A."/>
            <person name="Becker A."/>
            <person name="Abrahante J.E."/>
            <person name="Garbe J."/>
            <person name="Badalamenti J.P."/>
            <person name="Herman A."/>
            <person name="Mangelson H."/>
            <person name="Liachko I."/>
            <person name="Sullivan S."/>
            <person name="Sone E.D."/>
            <person name="Koren S."/>
            <person name="Silverstein K.A.T."/>
            <person name="Beckman K.B."/>
            <person name="Gohl D.M."/>
        </authorList>
    </citation>
    <scope>NUCLEOTIDE SEQUENCE</scope>
    <source>
        <strain evidence="1">Duluth1</strain>
        <tissue evidence="1">Whole animal</tissue>
    </source>
</reference>
<accession>A0A9D4C828</accession>
<evidence type="ECO:0000313" key="2">
    <source>
        <dbReference type="Proteomes" id="UP000828390"/>
    </source>
</evidence>
<comment type="caution">
    <text evidence="1">The sequence shown here is derived from an EMBL/GenBank/DDBJ whole genome shotgun (WGS) entry which is preliminary data.</text>
</comment>
<proteinExistence type="predicted"/>
<gene>
    <name evidence="1" type="ORF">DPMN_062019</name>
</gene>